<evidence type="ECO:0000259" key="4">
    <source>
        <dbReference type="PROSITE" id="PS50072"/>
    </source>
</evidence>
<keyword evidence="2 5" id="KW-0413">Isomerase</keyword>
<gene>
    <name evidence="5" type="ORF">Q757_01910</name>
</gene>
<evidence type="ECO:0000313" key="5">
    <source>
        <dbReference type="EMBL" id="KGO32290.1"/>
    </source>
</evidence>
<dbReference type="PANTHER" id="PTHR45625:SF16">
    <property type="entry name" value="PEPTIDYL-PROLYL CIS-TRANS ISOMERASE"/>
    <property type="match status" value="1"/>
</dbReference>
<dbReference type="Proteomes" id="UP000030023">
    <property type="component" value="Unassembled WGS sequence"/>
</dbReference>
<dbReference type="InterPro" id="IPR002130">
    <property type="entry name" value="Cyclophilin-type_PPIase_dom"/>
</dbReference>
<evidence type="ECO:0000256" key="3">
    <source>
        <dbReference type="SAM" id="MobiDB-lite"/>
    </source>
</evidence>
<proteinExistence type="inferred from homology"/>
<feature type="region of interest" description="Disordered" evidence="3">
    <location>
        <begin position="16"/>
        <end position="37"/>
    </location>
</feature>
<comment type="function">
    <text evidence="1 2">PPIases accelerate the folding of proteins. It catalyzes the cis-trans isomerization of proline imidic peptide bonds in oligopeptides.</text>
</comment>
<evidence type="ECO:0000256" key="1">
    <source>
        <dbReference type="ARBA" id="ARBA00002388"/>
    </source>
</evidence>
<dbReference type="PRINTS" id="PR00153">
    <property type="entry name" value="CSAPPISMRASE"/>
</dbReference>
<accession>A0ABR4XS23</accession>
<dbReference type="SUPFAM" id="SSF50891">
    <property type="entry name" value="Cyclophilin-like"/>
    <property type="match status" value="1"/>
</dbReference>
<name>A0ABR4XS23_9LACO</name>
<feature type="domain" description="PPIase cyclophilin-type" evidence="4">
    <location>
        <begin position="67"/>
        <end position="253"/>
    </location>
</feature>
<dbReference type="PANTHER" id="PTHR45625">
    <property type="entry name" value="PEPTIDYL-PROLYL CIS-TRANS ISOMERASE-RELATED"/>
    <property type="match status" value="1"/>
</dbReference>
<comment type="catalytic activity">
    <reaction evidence="2">
        <text>[protein]-peptidylproline (omega=180) = [protein]-peptidylproline (omega=0)</text>
        <dbReference type="Rhea" id="RHEA:16237"/>
        <dbReference type="Rhea" id="RHEA-COMP:10747"/>
        <dbReference type="Rhea" id="RHEA-COMP:10748"/>
        <dbReference type="ChEBI" id="CHEBI:83833"/>
        <dbReference type="ChEBI" id="CHEBI:83834"/>
        <dbReference type="EC" id="5.2.1.8"/>
    </reaction>
</comment>
<dbReference type="InterPro" id="IPR029000">
    <property type="entry name" value="Cyclophilin-like_dom_sf"/>
</dbReference>
<comment type="similarity">
    <text evidence="2">Belongs to the cyclophilin-type PPIase family.</text>
</comment>
<sequence length="256" mass="28101">VEIGTIAYRSYQQQQAQQKQSQAAQSSSQPKLNEKYSHSQLDRLQLPQLTSDFSKGESKVTIETTEGTITAKIFNKYAPLAAQNFLTHAKEGYYNNTEFFRVVKDFMIQGGDPENSGQGGQSIWASDAHRDKKIDPGTGFKNEIDPHLYFIRGAIGMANAGPGTNGSQFFIEQSSSDVREQISNKSSYPTKIYQAYKNGGTPSLDGNYTVFGQVVSGMDVVDKIASAAVKNNPNAENEKSLPEAPVKITKITIQNN</sequence>
<dbReference type="CDD" id="cd00317">
    <property type="entry name" value="cyclophilin"/>
    <property type="match status" value="1"/>
</dbReference>
<evidence type="ECO:0000256" key="2">
    <source>
        <dbReference type="RuleBase" id="RU363019"/>
    </source>
</evidence>
<dbReference type="InterPro" id="IPR044666">
    <property type="entry name" value="Cyclophilin_A-like"/>
</dbReference>
<dbReference type="EC" id="5.2.1.8" evidence="2"/>
<dbReference type="Gene3D" id="2.40.100.10">
    <property type="entry name" value="Cyclophilin-like"/>
    <property type="match status" value="1"/>
</dbReference>
<reference evidence="5 6" key="1">
    <citation type="journal article" date="2014" name="Antonie Van Leeuwenhoek">
        <title>Oenococcus alcoholitolerans sp. nov., a lactic acid bacteria isolated from cachaca and ethanol fermentation processes.</title>
        <authorList>
            <person name="Badotti F."/>
            <person name="Moreira A.P."/>
            <person name="Tonon L.A."/>
            <person name="de Lucena B.T."/>
            <person name="Gomes Fde C."/>
            <person name="Kruger R."/>
            <person name="Thompson C.C."/>
            <person name="de Morais M.A.Jr."/>
            <person name="Rosa C.A."/>
            <person name="Thompson F.L."/>
        </authorList>
    </citation>
    <scope>NUCLEOTIDE SEQUENCE [LARGE SCALE GENOMIC DNA]</scope>
    <source>
        <strain evidence="5 6">UFRJ-M7.2.18</strain>
    </source>
</reference>
<protein>
    <recommendedName>
        <fullName evidence="2">Peptidyl-prolyl cis-trans isomerase</fullName>
        <shortName evidence="2">PPIase</shortName>
        <ecNumber evidence="2">5.2.1.8</ecNumber>
    </recommendedName>
</protein>
<dbReference type="PROSITE" id="PS50072">
    <property type="entry name" value="CSA_PPIASE_2"/>
    <property type="match status" value="1"/>
</dbReference>
<comment type="caution">
    <text evidence="5">The sequence shown here is derived from an EMBL/GenBank/DDBJ whole genome shotgun (WGS) entry which is preliminary data.</text>
</comment>
<dbReference type="GO" id="GO:0016853">
    <property type="term" value="F:isomerase activity"/>
    <property type="evidence" value="ECO:0007669"/>
    <property type="project" value="UniProtKB-KW"/>
</dbReference>
<dbReference type="EMBL" id="AXCV01000047">
    <property type="protein sequence ID" value="KGO32290.1"/>
    <property type="molecule type" value="Genomic_DNA"/>
</dbReference>
<dbReference type="Pfam" id="PF00160">
    <property type="entry name" value="Pro_isomerase"/>
    <property type="match status" value="1"/>
</dbReference>
<keyword evidence="2" id="KW-0697">Rotamase</keyword>
<keyword evidence="6" id="KW-1185">Reference proteome</keyword>
<feature type="compositionally biased region" description="Low complexity" evidence="3">
    <location>
        <begin position="16"/>
        <end position="29"/>
    </location>
</feature>
<evidence type="ECO:0000313" key="6">
    <source>
        <dbReference type="Proteomes" id="UP000030023"/>
    </source>
</evidence>
<organism evidence="5 6">
    <name type="scientific">Oenococcus alcoholitolerans</name>
    <dbReference type="NCBI Taxonomy" id="931074"/>
    <lineage>
        <taxon>Bacteria</taxon>
        <taxon>Bacillati</taxon>
        <taxon>Bacillota</taxon>
        <taxon>Bacilli</taxon>
        <taxon>Lactobacillales</taxon>
        <taxon>Lactobacillaceae</taxon>
        <taxon>Oenococcus</taxon>
    </lineage>
</organism>
<feature type="non-terminal residue" evidence="5">
    <location>
        <position position="1"/>
    </location>
</feature>